<feature type="transmembrane region" description="Helical" evidence="10">
    <location>
        <begin position="133"/>
        <end position="160"/>
    </location>
</feature>
<keyword evidence="8 10" id="KW-0675">Receptor</keyword>
<dbReference type="FunCoup" id="A0A7M6UE05">
    <property type="interactions" value="123"/>
</dbReference>
<keyword evidence="6 10" id="KW-1133">Transmembrane helix</keyword>
<evidence type="ECO:0000256" key="10">
    <source>
        <dbReference type="RuleBase" id="RU351113"/>
    </source>
</evidence>
<dbReference type="Proteomes" id="UP000002358">
    <property type="component" value="Chromosome 2"/>
</dbReference>
<evidence type="ECO:0000256" key="3">
    <source>
        <dbReference type="ARBA" id="ARBA00022606"/>
    </source>
</evidence>
<evidence type="ECO:0000313" key="12">
    <source>
        <dbReference type="Proteomes" id="UP000002358"/>
    </source>
</evidence>
<evidence type="ECO:0000313" key="11">
    <source>
        <dbReference type="EnsemblMetazoa" id="NP_001177518"/>
    </source>
</evidence>
<comment type="subcellular location">
    <subcellularLocation>
        <location evidence="1 10">Cell membrane</location>
        <topology evidence="1 10">Multi-pass membrane protein</topology>
    </subcellularLocation>
</comment>
<feature type="transmembrane region" description="Helical" evidence="10">
    <location>
        <begin position="74"/>
        <end position="92"/>
    </location>
</feature>
<evidence type="ECO:0000256" key="6">
    <source>
        <dbReference type="ARBA" id="ARBA00022989"/>
    </source>
</evidence>
<keyword evidence="12" id="KW-1185">Reference proteome</keyword>
<keyword evidence="2" id="KW-1003">Cell membrane</keyword>
<name>A0A7M6UE05_NASVI</name>
<keyword evidence="7 10" id="KW-0472">Membrane</keyword>
<dbReference type="GeneID" id="100463085"/>
<sequence length="397" mass="46104">MKFQDSIEYQLLPIPFMVLTLCGTWCPENWSKKRKRIYKCVTTVLVSLGIILLVEMLVFIIVKSGKDNIDLENIFATICIAVGLYKKINILYHRPKLMNFISNYTKNEWNKPKNFEEATIHLNILSETRYISYAYAAFILVSIIFRSITPILESGTFIILPLDACYPYNADNFIAFSLTYLHQIISGVTLTCMHIGTDTLFVGLLLQMNYQLHILKNRLRQLGNSKTYKNNTQTIKDRELFIKSKISQRVREHESIFRFGYDLQKTFKPILMAQMVVVVPSVIINVYFLSIYTDRLNLKYFMTFFFALVSLMQIYMFCWYGNEILLSSSDVGDALYESNWFALDQSTKKIMLTMITRSSKIFLISAVAIIPLDIDTFIKIMKTSYSAFNLLQRTTAQ</sequence>
<dbReference type="GO" id="GO:0005886">
    <property type="term" value="C:plasma membrane"/>
    <property type="evidence" value="ECO:0007669"/>
    <property type="project" value="UniProtKB-SubCell"/>
</dbReference>
<feature type="transmembrane region" description="Helical" evidence="10">
    <location>
        <begin position="300"/>
        <end position="320"/>
    </location>
</feature>
<evidence type="ECO:0000256" key="8">
    <source>
        <dbReference type="ARBA" id="ARBA00023170"/>
    </source>
</evidence>
<organism evidence="11 12">
    <name type="scientific">Nasonia vitripennis</name>
    <name type="common">Parasitic wasp</name>
    <dbReference type="NCBI Taxonomy" id="7425"/>
    <lineage>
        <taxon>Eukaryota</taxon>
        <taxon>Metazoa</taxon>
        <taxon>Ecdysozoa</taxon>
        <taxon>Arthropoda</taxon>
        <taxon>Hexapoda</taxon>
        <taxon>Insecta</taxon>
        <taxon>Pterygota</taxon>
        <taxon>Neoptera</taxon>
        <taxon>Endopterygota</taxon>
        <taxon>Hymenoptera</taxon>
        <taxon>Apocrita</taxon>
        <taxon>Proctotrupomorpha</taxon>
        <taxon>Chalcidoidea</taxon>
        <taxon>Pteromalidae</taxon>
        <taxon>Pteromalinae</taxon>
        <taxon>Nasonia</taxon>
    </lineage>
</organism>
<reference evidence="11" key="1">
    <citation type="submission" date="2021-01" db="UniProtKB">
        <authorList>
            <consortium name="EnsemblMetazoa"/>
        </authorList>
    </citation>
    <scope>IDENTIFICATION</scope>
</reference>
<evidence type="ECO:0000256" key="4">
    <source>
        <dbReference type="ARBA" id="ARBA00022692"/>
    </source>
</evidence>
<dbReference type="AlphaFoldDB" id="A0A7M6UE05"/>
<dbReference type="GO" id="GO:0004984">
    <property type="term" value="F:olfactory receptor activity"/>
    <property type="evidence" value="ECO:0007669"/>
    <property type="project" value="InterPro"/>
</dbReference>
<dbReference type="RefSeq" id="NP_001177518.1">
    <property type="nucleotide sequence ID" value="NM_001190589.1"/>
</dbReference>
<evidence type="ECO:0000256" key="7">
    <source>
        <dbReference type="ARBA" id="ARBA00023136"/>
    </source>
</evidence>
<proteinExistence type="inferred from homology"/>
<feature type="transmembrane region" description="Helical" evidence="10">
    <location>
        <begin position="270"/>
        <end position="288"/>
    </location>
</feature>
<dbReference type="GO" id="GO:0007165">
    <property type="term" value="P:signal transduction"/>
    <property type="evidence" value="ECO:0007669"/>
    <property type="project" value="UniProtKB-KW"/>
</dbReference>
<evidence type="ECO:0000256" key="9">
    <source>
        <dbReference type="ARBA" id="ARBA00023224"/>
    </source>
</evidence>
<dbReference type="OrthoDB" id="6597368at2759"/>
<feature type="transmembrane region" description="Helical" evidence="10">
    <location>
        <begin position="361"/>
        <end position="381"/>
    </location>
</feature>
<dbReference type="GO" id="GO:0005549">
    <property type="term" value="F:odorant binding"/>
    <property type="evidence" value="ECO:0007669"/>
    <property type="project" value="InterPro"/>
</dbReference>
<comment type="similarity">
    <text evidence="10">Belongs to the insect chemoreceptor superfamily. Heteromeric odorant receptor channel (TC 1.A.69) family.</text>
</comment>
<evidence type="ECO:0000256" key="2">
    <source>
        <dbReference type="ARBA" id="ARBA00022475"/>
    </source>
</evidence>
<evidence type="ECO:0000256" key="5">
    <source>
        <dbReference type="ARBA" id="ARBA00022725"/>
    </source>
</evidence>
<keyword evidence="5 10" id="KW-0552">Olfaction</keyword>
<dbReference type="PANTHER" id="PTHR21137">
    <property type="entry name" value="ODORANT RECEPTOR"/>
    <property type="match status" value="1"/>
</dbReference>
<keyword evidence="9 10" id="KW-0807">Transducer</keyword>
<dbReference type="SMR" id="A0A7M6UE05"/>
<feature type="transmembrane region" description="Helical" evidence="10">
    <location>
        <begin position="37"/>
        <end position="62"/>
    </location>
</feature>
<dbReference type="CTD" id="23687656"/>
<comment type="caution">
    <text evidence="10">Lacks conserved residue(s) required for the propagation of feature annotation.</text>
</comment>
<accession>A0A7M6UE05</accession>
<dbReference type="PANTHER" id="PTHR21137:SF35">
    <property type="entry name" value="ODORANT RECEPTOR 19A-RELATED"/>
    <property type="match status" value="1"/>
</dbReference>
<evidence type="ECO:0000256" key="1">
    <source>
        <dbReference type="ARBA" id="ARBA00004651"/>
    </source>
</evidence>
<dbReference type="InParanoid" id="A0A7M6UE05"/>
<keyword evidence="4 10" id="KW-0812">Transmembrane</keyword>
<keyword evidence="3 10" id="KW-0716">Sensory transduction</keyword>
<dbReference type="EnsemblMetazoa" id="NM_001190589">
    <property type="protein sequence ID" value="NP_001177518"/>
    <property type="gene ID" value="GeneID_100463085"/>
</dbReference>
<dbReference type="InterPro" id="IPR004117">
    <property type="entry name" value="7tm6_olfct_rcpt"/>
</dbReference>
<dbReference type="Pfam" id="PF02949">
    <property type="entry name" value="7tm_6"/>
    <property type="match status" value="1"/>
</dbReference>
<dbReference type="KEGG" id="nvi:100463085"/>
<protein>
    <recommendedName>
        <fullName evidence="10">Odorant receptor</fullName>
    </recommendedName>
</protein>